<sequence length="50" mass="6111">MVKLYESGKPLKEIIKEYELTSSSFVRWIRQYKSSGFLKRMTIFHQRKKN</sequence>
<evidence type="ECO:0000259" key="1">
    <source>
        <dbReference type="Pfam" id="PF13518"/>
    </source>
</evidence>
<evidence type="ECO:0000313" key="3">
    <source>
        <dbReference type="Proteomes" id="UP000447393"/>
    </source>
</evidence>
<dbReference type="Gene3D" id="1.10.10.60">
    <property type="entry name" value="Homeodomain-like"/>
    <property type="match status" value="1"/>
</dbReference>
<dbReference type="OrthoDB" id="9781005at2"/>
<dbReference type="InterPro" id="IPR055247">
    <property type="entry name" value="InsJ-like_HTH"/>
</dbReference>
<evidence type="ECO:0000313" key="2">
    <source>
        <dbReference type="EMBL" id="MYL49888.1"/>
    </source>
</evidence>
<protein>
    <submittedName>
        <fullName evidence="2">Helix-turn-helix domain-containing protein</fullName>
    </submittedName>
</protein>
<feature type="domain" description="Insertion element IS150 protein InsJ-like helix-turn-helix" evidence="1">
    <location>
        <begin position="1"/>
        <end position="37"/>
    </location>
</feature>
<dbReference type="Proteomes" id="UP000447393">
    <property type="component" value="Unassembled WGS sequence"/>
</dbReference>
<accession>A0A845EF85</accession>
<dbReference type="Pfam" id="PF13518">
    <property type="entry name" value="HTH_28"/>
    <property type="match status" value="1"/>
</dbReference>
<comment type="caution">
    <text evidence="2">The sequence shown here is derived from an EMBL/GenBank/DDBJ whole genome shotgun (WGS) entry which is preliminary data.</text>
</comment>
<proteinExistence type="predicted"/>
<dbReference type="EMBL" id="WMEZ01000003">
    <property type="protein sequence ID" value="MYL49888.1"/>
    <property type="molecule type" value="Genomic_DNA"/>
</dbReference>
<gene>
    <name evidence="2" type="ORF">GLV98_10340</name>
</gene>
<reference evidence="2 3" key="1">
    <citation type="submission" date="2019-11" db="EMBL/GenBank/DDBJ databases">
        <title>Genome sequences of 17 halophilic strains isolated from different environments.</title>
        <authorList>
            <person name="Furrow R.E."/>
        </authorList>
    </citation>
    <scope>NUCLEOTIDE SEQUENCE [LARGE SCALE GENOMIC DNA]</scope>
    <source>
        <strain evidence="2 3">22505_10_Sand</strain>
    </source>
</reference>
<name>A0A845EF85_9BACI</name>
<dbReference type="SUPFAM" id="SSF46689">
    <property type="entry name" value="Homeodomain-like"/>
    <property type="match status" value="1"/>
</dbReference>
<organism evidence="2 3">
    <name type="scientific">Halobacillus litoralis</name>
    <dbReference type="NCBI Taxonomy" id="45668"/>
    <lineage>
        <taxon>Bacteria</taxon>
        <taxon>Bacillati</taxon>
        <taxon>Bacillota</taxon>
        <taxon>Bacilli</taxon>
        <taxon>Bacillales</taxon>
        <taxon>Bacillaceae</taxon>
        <taxon>Halobacillus</taxon>
    </lineage>
</organism>
<dbReference type="AlphaFoldDB" id="A0A845EF85"/>
<dbReference type="InterPro" id="IPR009057">
    <property type="entry name" value="Homeodomain-like_sf"/>
</dbReference>